<dbReference type="EMBL" id="KN838701">
    <property type="protein sequence ID" value="KIJ97112.1"/>
    <property type="molecule type" value="Genomic_DNA"/>
</dbReference>
<dbReference type="Proteomes" id="UP000054477">
    <property type="component" value="Unassembled WGS sequence"/>
</dbReference>
<accession>A0A0C9XLT9</accession>
<name>A0A0C9XLT9_9AGAR</name>
<reference evidence="1 2" key="1">
    <citation type="submission" date="2014-04" db="EMBL/GenBank/DDBJ databases">
        <authorList>
            <consortium name="DOE Joint Genome Institute"/>
            <person name="Kuo A."/>
            <person name="Kohler A."/>
            <person name="Nagy L.G."/>
            <person name="Floudas D."/>
            <person name="Copeland A."/>
            <person name="Barry K.W."/>
            <person name="Cichocki N."/>
            <person name="Veneault-Fourrey C."/>
            <person name="LaButti K."/>
            <person name="Lindquist E.A."/>
            <person name="Lipzen A."/>
            <person name="Lundell T."/>
            <person name="Morin E."/>
            <person name="Murat C."/>
            <person name="Sun H."/>
            <person name="Tunlid A."/>
            <person name="Henrissat B."/>
            <person name="Grigoriev I.V."/>
            <person name="Hibbett D.S."/>
            <person name="Martin F."/>
            <person name="Nordberg H.P."/>
            <person name="Cantor M.N."/>
            <person name="Hua S.X."/>
        </authorList>
    </citation>
    <scope>NUCLEOTIDE SEQUENCE [LARGE SCALE GENOMIC DNA]</scope>
    <source>
        <strain evidence="1 2">LaAM-08-1</strain>
    </source>
</reference>
<keyword evidence="2" id="KW-1185">Reference proteome</keyword>
<evidence type="ECO:0000313" key="1">
    <source>
        <dbReference type="EMBL" id="KIJ97112.1"/>
    </source>
</evidence>
<dbReference type="HOGENOM" id="CLU_2948094_0_0_1"/>
<protein>
    <submittedName>
        <fullName evidence="1">Uncharacterized protein</fullName>
    </submittedName>
</protein>
<feature type="non-terminal residue" evidence="1">
    <location>
        <position position="60"/>
    </location>
</feature>
<dbReference type="AlphaFoldDB" id="A0A0C9XLT9"/>
<reference evidence="2" key="2">
    <citation type="submission" date="2015-01" db="EMBL/GenBank/DDBJ databases">
        <title>Evolutionary Origins and Diversification of the Mycorrhizal Mutualists.</title>
        <authorList>
            <consortium name="DOE Joint Genome Institute"/>
            <consortium name="Mycorrhizal Genomics Consortium"/>
            <person name="Kohler A."/>
            <person name="Kuo A."/>
            <person name="Nagy L.G."/>
            <person name="Floudas D."/>
            <person name="Copeland A."/>
            <person name="Barry K.W."/>
            <person name="Cichocki N."/>
            <person name="Veneault-Fourrey C."/>
            <person name="LaButti K."/>
            <person name="Lindquist E.A."/>
            <person name="Lipzen A."/>
            <person name="Lundell T."/>
            <person name="Morin E."/>
            <person name="Murat C."/>
            <person name="Riley R."/>
            <person name="Ohm R."/>
            <person name="Sun H."/>
            <person name="Tunlid A."/>
            <person name="Henrissat B."/>
            <person name="Grigoriev I.V."/>
            <person name="Hibbett D.S."/>
            <person name="Martin F."/>
        </authorList>
    </citation>
    <scope>NUCLEOTIDE SEQUENCE [LARGE SCALE GENOMIC DNA]</scope>
    <source>
        <strain evidence="2">LaAM-08-1</strain>
    </source>
</reference>
<gene>
    <name evidence="1" type="ORF">K443DRAFT_681767</name>
</gene>
<sequence length="60" mass="6666">SGPWQHNCCLCTDATPHAWATTRGNRNCPIRVAELPGIQKTMEDKEHKCAQQTGPSTELF</sequence>
<evidence type="ECO:0000313" key="2">
    <source>
        <dbReference type="Proteomes" id="UP000054477"/>
    </source>
</evidence>
<organism evidence="1 2">
    <name type="scientific">Laccaria amethystina LaAM-08-1</name>
    <dbReference type="NCBI Taxonomy" id="1095629"/>
    <lineage>
        <taxon>Eukaryota</taxon>
        <taxon>Fungi</taxon>
        <taxon>Dikarya</taxon>
        <taxon>Basidiomycota</taxon>
        <taxon>Agaricomycotina</taxon>
        <taxon>Agaricomycetes</taxon>
        <taxon>Agaricomycetidae</taxon>
        <taxon>Agaricales</taxon>
        <taxon>Agaricineae</taxon>
        <taxon>Hydnangiaceae</taxon>
        <taxon>Laccaria</taxon>
    </lineage>
</organism>
<proteinExistence type="predicted"/>